<evidence type="ECO:0000256" key="4">
    <source>
        <dbReference type="ARBA" id="ARBA00023263"/>
    </source>
</evidence>
<dbReference type="InterPro" id="IPR050263">
    <property type="entry name" value="Bact_Fimbrial_Adh_Pro"/>
</dbReference>
<proteinExistence type="inferred from homology"/>
<name>A0ABU8DBG5_ERWAP</name>
<evidence type="ECO:0000256" key="2">
    <source>
        <dbReference type="ARBA" id="ARBA00006671"/>
    </source>
</evidence>
<evidence type="ECO:0000256" key="5">
    <source>
        <dbReference type="SAM" id="SignalP"/>
    </source>
</evidence>
<feature type="signal peptide" evidence="5">
    <location>
        <begin position="1"/>
        <end position="22"/>
    </location>
</feature>
<dbReference type="InterPro" id="IPR010546">
    <property type="entry name" value="DUF1120"/>
</dbReference>
<organism evidence="6 7">
    <name type="scientific">Erwinia aphidicola</name>
    <dbReference type="NCBI Taxonomy" id="68334"/>
    <lineage>
        <taxon>Bacteria</taxon>
        <taxon>Pseudomonadati</taxon>
        <taxon>Pseudomonadota</taxon>
        <taxon>Gammaproteobacteria</taxon>
        <taxon>Enterobacterales</taxon>
        <taxon>Erwiniaceae</taxon>
        <taxon>Erwinia</taxon>
    </lineage>
</organism>
<dbReference type="Gene3D" id="2.60.40.1090">
    <property type="entry name" value="Fimbrial-type adhesion domain"/>
    <property type="match status" value="1"/>
</dbReference>
<accession>A0ABU8DBG5</accession>
<dbReference type="PANTHER" id="PTHR33420">
    <property type="entry name" value="FIMBRIAL SUBUNIT ELFA-RELATED"/>
    <property type="match status" value="1"/>
</dbReference>
<comment type="subcellular location">
    <subcellularLocation>
        <location evidence="1">Fimbrium</location>
    </subcellularLocation>
</comment>
<sequence length="215" mass="22314">MKKMTALAASILVVIASGQAMANSSVNLQVSGKLVPSACEISTGGQGVTFGDIDISSLNQDKATELKDKSQTINITLKCPAAMKTGIKFSDLSGGEDSASFSLGKKGNVQLGSYALRLDPKASQVDGKPPVSFALRQENGLFLPVQGISEVLMSNASVIKTAGFDMGSTEENGHAAATNKLFSMTVTPTINALKDIGNVQEAELNGIASVDIIYL</sequence>
<protein>
    <submittedName>
        <fullName evidence="6">Fimbrial protein</fullName>
    </submittedName>
</protein>
<evidence type="ECO:0000256" key="1">
    <source>
        <dbReference type="ARBA" id="ARBA00004561"/>
    </source>
</evidence>
<dbReference type="InterPro" id="IPR036937">
    <property type="entry name" value="Adhesion_dom_fimbrial_sf"/>
</dbReference>
<keyword evidence="3 5" id="KW-0732">Signal</keyword>
<dbReference type="EMBL" id="JBANEI010000002">
    <property type="protein sequence ID" value="MEI2680864.1"/>
    <property type="molecule type" value="Genomic_DNA"/>
</dbReference>
<evidence type="ECO:0000256" key="3">
    <source>
        <dbReference type="ARBA" id="ARBA00022729"/>
    </source>
</evidence>
<comment type="caution">
    <text evidence="6">The sequence shown here is derived from an EMBL/GenBank/DDBJ whole genome shotgun (WGS) entry which is preliminary data.</text>
</comment>
<evidence type="ECO:0000313" key="7">
    <source>
        <dbReference type="Proteomes" id="UP001306592"/>
    </source>
</evidence>
<gene>
    <name evidence="6" type="ORF">V8N49_04225</name>
</gene>
<keyword evidence="4" id="KW-0281">Fimbrium</keyword>
<dbReference type="PANTHER" id="PTHR33420:SF3">
    <property type="entry name" value="FIMBRIAL SUBUNIT ELFA"/>
    <property type="match status" value="1"/>
</dbReference>
<dbReference type="Proteomes" id="UP001306592">
    <property type="component" value="Unassembled WGS sequence"/>
</dbReference>
<feature type="chain" id="PRO_5046669725" evidence="5">
    <location>
        <begin position="23"/>
        <end position="215"/>
    </location>
</feature>
<reference evidence="6 7" key="1">
    <citation type="submission" date="2024-02" db="EMBL/GenBank/DDBJ databases">
        <title>First report Erwinia aphidicola in onion in Chile.</title>
        <authorList>
            <person name="Valenzuela M."/>
            <person name="Pena M."/>
            <person name="Dutta B."/>
        </authorList>
    </citation>
    <scope>NUCLEOTIDE SEQUENCE [LARGE SCALE GENOMIC DNA]</scope>
    <source>
        <strain evidence="6 7">QCJ3A</strain>
    </source>
</reference>
<comment type="similarity">
    <text evidence="2">Belongs to the fimbrial protein family.</text>
</comment>
<evidence type="ECO:0000313" key="6">
    <source>
        <dbReference type="EMBL" id="MEI2680864.1"/>
    </source>
</evidence>
<dbReference type="SUPFAM" id="SSF49401">
    <property type="entry name" value="Bacterial adhesins"/>
    <property type="match status" value="1"/>
</dbReference>
<dbReference type="RefSeq" id="WP_048918790.1">
    <property type="nucleotide sequence ID" value="NZ_CAKKMT010000002.1"/>
</dbReference>
<keyword evidence="7" id="KW-1185">Reference proteome</keyword>
<dbReference type="Pfam" id="PF06551">
    <property type="entry name" value="DUF1120"/>
    <property type="match status" value="1"/>
</dbReference>
<dbReference type="InterPro" id="IPR008966">
    <property type="entry name" value="Adhesion_dom_sf"/>
</dbReference>